<feature type="compositionally biased region" description="Basic and acidic residues" evidence="1">
    <location>
        <begin position="484"/>
        <end position="496"/>
    </location>
</feature>
<evidence type="ECO:0000256" key="2">
    <source>
        <dbReference type="SAM" id="Phobius"/>
    </source>
</evidence>
<dbReference type="Proteomes" id="UP000507470">
    <property type="component" value="Unassembled WGS sequence"/>
</dbReference>
<name>A0A6J8D1T4_MYTCO</name>
<evidence type="ECO:0000256" key="1">
    <source>
        <dbReference type="SAM" id="MobiDB-lite"/>
    </source>
</evidence>
<sequence>MKIGYITIFMCIYKVCGQIEVTKNNSQNLQEFNTQLVEKQRTSSFTRNGKYKNRRTRRQQIHDADNFWFDLIDGSKKDYSETIFSKITDRKTKLGPMKFTCKWDNKENRREQFEAAFIEYKKPDQGAYYREYERIVAMNKDEKILWSDHLPWPKKFYSDGESYNTAVGKISNSEAYLDIYASRMKCENEQGWYRCTVFVKRPGNKIRYQTSKKKWMLIPCMVKYGRLKSKVAWGAGGSDSNHLDQFFFEMKTVSGDILNKRSSQKLVEVTGRPHTYEYNKRTKTIRVHECRPSSGVMQKATYILGFVFEFRRIGEDFYQPIAGINDKGNIVWSESVYWQQNYLCKAGKTRCPSAYGSVTENPSFTLITSDCKKNEGYYKCHIFVQFAGSPASEQIASEVLLKSPDCGAKESKSQPEIKSNKLTDEDKKQLPPPIEKEENYTDIYIGVGVGTVLLLIVGYLVWSTKKKMQENRDKEQKIMLLHKEKMEKQNKDKEGQNMDQGNKHMYK</sequence>
<organism evidence="3 4">
    <name type="scientific">Mytilus coruscus</name>
    <name type="common">Sea mussel</name>
    <dbReference type="NCBI Taxonomy" id="42192"/>
    <lineage>
        <taxon>Eukaryota</taxon>
        <taxon>Metazoa</taxon>
        <taxon>Spiralia</taxon>
        <taxon>Lophotrochozoa</taxon>
        <taxon>Mollusca</taxon>
        <taxon>Bivalvia</taxon>
        <taxon>Autobranchia</taxon>
        <taxon>Pteriomorphia</taxon>
        <taxon>Mytilida</taxon>
        <taxon>Mytiloidea</taxon>
        <taxon>Mytilidae</taxon>
        <taxon>Mytilinae</taxon>
        <taxon>Mytilus</taxon>
    </lineage>
</organism>
<keyword evidence="2" id="KW-0812">Transmembrane</keyword>
<reference evidence="3 4" key="1">
    <citation type="submission" date="2020-06" db="EMBL/GenBank/DDBJ databases">
        <authorList>
            <person name="Li R."/>
            <person name="Bekaert M."/>
        </authorList>
    </citation>
    <scope>NUCLEOTIDE SEQUENCE [LARGE SCALE GENOMIC DNA]</scope>
    <source>
        <strain evidence="4">wild</strain>
    </source>
</reference>
<dbReference type="OrthoDB" id="6074660at2759"/>
<dbReference type="EMBL" id="CACVKT020006488">
    <property type="protein sequence ID" value="CAC5402055.1"/>
    <property type="molecule type" value="Genomic_DNA"/>
</dbReference>
<feature type="region of interest" description="Disordered" evidence="1">
    <location>
        <begin position="406"/>
        <end position="434"/>
    </location>
</feature>
<feature type="region of interest" description="Disordered" evidence="1">
    <location>
        <begin position="484"/>
        <end position="507"/>
    </location>
</feature>
<protein>
    <submittedName>
        <fullName evidence="3">Uncharacterized protein</fullName>
    </submittedName>
</protein>
<keyword evidence="2" id="KW-1133">Transmembrane helix</keyword>
<accession>A0A6J8D1T4</accession>
<feature type="compositionally biased region" description="Basic and acidic residues" evidence="1">
    <location>
        <begin position="407"/>
        <end position="434"/>
    </location>
</feature>
<evidence type="ECO:0000313" key="3">
    <source>
        <dbReference type="EMBL" id="CAC5402055.1"/>
    </source>
</evidence>
<keyword evidence="4" id="KW-1185">Reference proteome</keyword>
<proteinExistence type="predicted"/>
<gene>
    <name evidence="3" type="ORF">MCOR_36056</name>
</gene>
<keyword evidence="2" id="KW-0472">Membrane</keyword>
<evidence type="ECO:0000313" key="4">
    <source>
        <dbReference type="Proteomes" id="UP000507470"/>
    </source>
</evidence>
<feature type="transmembrane region" description="Helical" evidence="2">
    <location>
        <begin position="443"/>
        <end position="462"/>
    </location>
</feature>
<dbReference type="AlphaFoldDB" id="A0A6J8D1T4"/>